<evidence type="ECO:0000313" key="1">
    <source>
        <dbReference type="EMBL" id="KAJ8983603.1"/>
    </source>
</evidence>
<dbReference type="Proteomes" id="UP001162164">
    <property type="component" value="Unassembled WGS sequence"/>
</dbReference>
<protein>
    <submittedName>
        <fullName evidence="1">Uncharacterized protein</fullName>
    </submittedName>
</protein>
<name>A0ABQ9K1Y4_9CUCU</name>
<proteinExistence type="predicted"/>
<evidence type="ECO:0000313" key="2">
    <source>
        <dbReference type="Proteomes" id="UP001162164"/>
    </source>
</evidence>
<organism evidence="1 2">
    <name type="scientific">Molorchus minor</name>
    <dbReference type="NCBI Taxonomy" id="1323400"/>
    <lineage>
        <taxon>Eukaryota</taxon>
        <taxon>Metazoa</taxon>
        <taxon>Ecdysozoa</taxon>
        <taxon>Arthropoda</taxon>
        <taxon>Hexapoda</taxon>
        <taxon>Insecta</taxon>
        <taxon>Pterygota</taxon>
        <taxon>Neoptera</taxon>
        <taxon>Endopterygota</taxon>
        <taxon>Coleoptera</taxon>
        <taxon>Polyphaga</taxon>
        <taxon>Cucujiformia</taxon>
        <taxon>Chrysomeloidea</taxon>
        <taxon>Cerambycidae</taxon>
        <taxon>Lamiinae</taxon>
        <taxon>Monochamini</taxon>
        <taxon>Molorchus</taxon>
    </lineage>
</organism>
<sequence>MIRAFPTIPEFSRFCSNFPEGWKHRVWCEESIATIPKTIRVLPTFSEVFRRLKPSCLLSFLIFLDTRNRLRLLPKRYENSQT</sequence>
<dbReference type="EMBL" id="JAPWTJ010000068">
    <property type="protein sequence ID" value="KAJ8983603.1"/>
    <property type="molecule type" value="Genomic_DNA"/>
</dbReference>
<reference evidence="1" key="1">
    <citation type="journal article" date="2023" name="Insect Mol. Biol.">
        <title>Genome sequencing provides insights into the evolution of gene families encoding plant cell wall-degrading enzymes in longhorned beetles.</title>
        <authorList>
            <person name="Shin N.R."/>
            <person name="Okamura Y."/>
            <person name="Kirsch R."/>
            <person name="Pauchet Y."/>
        </authorList>
    </citation>
    <scope>NUCLEOTIDE SEQUENCE</scope>
    <source>
        <strain evidence="1">MMC_N1</strain>
    </source>
</reference>
<comment type="caution">
    <text evidence="1">The sequence shown here is derived from an EMBL/GenBank/DDBJ whole genome shotgun (WGS) entry which is preliminary data.</text>
</comment>
<keyword evidence="2" id="KW-1185">Reference proteome</keyword>
<accession>A0ABQ9K1Y4</accession>
<gene>
    <name evidence="1" type="ORF">NQ317_004241</name>
</gene>